<evidence type="ECO:0000313" key="4">
    <source>
        <dbReference type="Proteomes" id="UP000644441"/>
    </source>
</evidence>
<reference evidence="3 4" key="1">
    <citation type="submission" date="2012-09" db="EMBL/GenBank/DDBJ databases">
        <title>Genome Sequence of alkane-degrading Bacterium Alcanivorax venustensis ISO4.</title>
        <authorList>
            <person name="Lai Q."/>
            <person name="Shao Z."/>
        </authorList>
    </citation>
    <scope>NUCLEOTIDE SEQUENCE [LARGE SCALE GENOMIC DNA]</scope>
    <source>
        <strain evidence="3 4">ISO4</strain>
    </source>
</reference>
<name>A0ABS0ACQ3_9GAMM</name>
<organism evidence="3 4">
    <name type="scientific">Alloalcanivorax venustensis ISO4</name>
    <dbReference type="NCBI Taxonomy" id="1177184"/>
    <lineage>
        <taxon>Bacteria</taxon>
        <taxon>Pseudomonadati</taxon>
        <taxon>Pseudomonadota</taxon>
        <taxon>Gammaproteobacteria</taxon>
        <taxon>Oceanospirillales</taxon>
        <taxon>Alcanivoracaceae</taxon>
        <taxon>Alloalcanivorax</taxon>
    </lineage>
</organism>
<comment type="caution">
    <text evidence="3">The sequence shown here is derived from an EMBL/GenBank/DDBJ whole genome shotgun (WGS) entry which is preliminary data.</text>
</comment>
<dbReference type="PANTHER" id="PTHR42673">
    <property type="entry name" value="MALEYLACETOACETATE ISOMERASE"/>
    <property type="match status" value="1"/>
</dbReference>
<dbReference type="InterPro" id="IPR040079">
    <property type="entry name" value="Glutathione_S-Trfase"/>
</dbReference>
<dbReference type="SUPFAM" id="SSF52833">
    <property type="entry name" value="Thioredoxin-like"/>
    <property type="match status" value="1"/>
</dbReference>
<feature type="domain" description="GST C-terminal" evidence="2">
    <location>
        <begin position="85"/>
        <end position="246"/>
    </location>
</feature>
<dbReference type="InterPro" id="IPR036249">
    <property type="entry name" value="Thioredoxin-like_sf"/>
</dbReference>
<proteinExistence type="predicted"/>
<dbReference type="EMBL" id="ARXR01000003">
    <property type="protein sequence ID" value="MBF5051900.1"/>
    <property type="molecule type" value="Genomic_DNA"/>
</dbReference>
<evidence type="ECO:0000259" key="1">
    <source>
        <dbReference type="PROSITE" id="PS50404"/>
    </source>
</evidence>
<dbReference type="SFLD" id="SFLDS00019">
    <property type="entry name" value="Glutathione_Transferase_(cytos"/>
    <property type="match status" value="1"/>
</dbReference>
<evidence type="ECO:0000313" key="3">
    <source>
        <dbReference type="EMBL" id="MBF5051900.1"/>
    </source>
</evidence>
<sequence length="246" mass="28446">MTERILYQFPISHYCEKSRWQLDYKGLAYRTRNLLPGPHRLRTQWMARINTLPVLRDGQRVVGDSTKIAYYLEKHYPERSLIPTDAESRARVIELEQQLDRVAVHVRRWLYGQIIDRPEVMDAMLDPYRLPSPVQKVLAPVTREGVRRLYRIEPKAVAHSGQRLEEGLELVEETLRRGNGRYLVGERLTLADITAAGLLAPLVSPAGTPWDIFEEGTLPAALQKQLDDLRERPAGQWVLARYAEDR</sequence>
<protein>
    <submittedName>
        <fullName evidence="3">Glutathione S-transferase</fullName>
    </submittedName>
</protein>
<dbReference type="Pfam" id="PF13410">
    <property type="entry name" value="GST_C_2"/>
    <property type="match status" value="1"/>
</dbReference>
<dbReference type="Pfam" id="PF13417">
    <property type="entry name" value="GST_N_3"/>
    <property type="match status" value="1"/>
</dbReference>
<dbReference type="InterPro" id="IPR004045">
    <property type="entry name" value="Glutathione_S-Trfase_N"/>
</dbReference>
<dbReference type="InterPro" id="IPR010987">
    <property type="entry name" value="Glutathione-S-Trfase_C-like"/>
</dbReference>
<dbReference type="PANTHER" id="PTHR42673:SF4">
    <property type="entry name" value="MALEYLACETOACETATE ISOMERASE"/>
    <property type="match status" value="1"/>
</dbReference>
<dbReference type="PROSITE" id="PS50404">
    <property type="entry name" value="GST_NTER"/>
    <property type="match status" value="1"/>
</dbReference>
<keyword evidence="4" id="KW-1185">Reference proteome</keyword>
<dbReference type="RefSeq" id="WP_194855041.1">
    <property type="nucleotide sequence ID" value="NZ_ARXR01000003.1"/>
</dbReference>
<gene>
    <name evidence="3" type="ORF">ISO4_00502</name>
</gene>
<dbReference type="SUPFAM" id="SSF47616">
    <property type="entry name" value="GST C-terminal domain-like"/>
    <property type="match status" value="1"/>
</dbReference>
<dbReference type="Proteomes" id="UP000644441">
    <property type="component" value="Unassembled WGS sequence"/>
</dbReference>
<dbReference type="Gene3D" id="3.40.30.10">
    <property type="entry name" value="Glutaredoxin"/>
    <property type="match status" value="1"/>
</dbReference>
<evidence type="ECO:0000259" key="2">
    <source>
        <dbReference type="PROSITE" id="PS50405"/>
    </source>
</evidence>
<dbReference type="Gene3D" id="1.20.1050.10">
    <property type="match status" value="1"/>
</dbReference>
<dbReference type="PROSITE" id="PS50405">
    <property type="entry name" value="GST_CTER"/>
    <property type="match status" value="1"/>
</dbReference>
<dbReference type="CDD" id="cd00570">
    <property type="entry name" value="GST_N_family"/>
    <property type="match status" value="1"/>
</dbReference>
<feature type="domain" description="GST N-terminal" evidence="1">
    <location>
        <begin position="2"/>
        <end position="80"/>
    </location>
</feature>
<accession>A0ABS0ACQ3</accession>
<dbReference type="InterPro" id="IPR036282">
    <property type="entry name" value="Glutathione-S-Trfase_C_sf"/>
</dbReference>